<evidence type="ECO:0000256" key="1">
    <source>
        <dbReference type="ARBA" id="ARBA00022679"/>
    </source>
</evidence>
<gene>
    <name evidence="3" type="ORF">CONLIGDRAFT_708799</name>
</gene>
<dbReference type="InterPro" id="IPR023213">
    <property type="entry name" value="CAT-like_dom_sf"/>
</dbReference>
<proteinExistence type="predicted"/>
<dbReference type="Pfam" id="PF22664">
    <property type="entry name" value="TRI-like_N"/>
    <property type="match status" value="1"/>
</dbReference>
<dbReference type="FunCoup" id="A0A1J7IXX0">
    <property type="interactions" value="62"/>
</dbReference>
<feature type="domain" description="Trichothecene 3-O-acetyltransferase-like N-terminal" evidence="2">
    <location>
        <begin position="23"/>
        <end position="169"/>
    </location>
</feature>
<protein>
    <recommendedName>
        <fullName evidence="2">Trichothecene 3-O-acetyltransferase-like N-terminal domain-containing protein</fullName>
    </recommendedName>
</protein>
<dbReference type="InParanoid" id="A0A1J7IXX0"/>
<dbReference type="Gene3D" id="3.30.559.10">
    <property type="entry name" value="Chloramphenicol acetyltransferase-like domain"/>
    <property type="match status" value="2"/>
</dbReference>
<dbReference type="GO" id="GO:0016747">
    <property type="term" value="F:acyltransferase activity, transferring groups other than amino-acyl groups"/>
    <property type="evidence" value="ECO:0007669"/>
    <property type="project" value="TreeGrafter"/>
</dbReference>
<dbReference type="PANTHER" id="PTHR31642:SF310">
    <property type="entry name" value="FATTY ALCOHOL:CAFFEOYL-COA ACYLTRANSFERASE"/>
    <property type="match status" value="1"/>
</dbReference>
<sequence>MGSHDGLYAEADIMGQFPVLNSYSMLAYGFELPPDVNRDAVVSALQISFDKLVEQIPWLGWQVATSESGVRTVLPWPHDVAKERVRVKICDDSIVPMEQLLAEKVPINRLHGKELCPWPALPQPHGLTGPAPVVALQASFVRGGLIINLTAHHTVMDGTADFQFLHLFATVLNGGEIPAADLEQANRDRNRLVPLIPHGEPVKDHSHLRPPPGWKFVMPTSWPTWCYFLMSVASLAEIVKTARDADTESSSIERISSDDILSAFYWKRICALRLARGMPRDTESKISRAINARTPLGIPSSYMGAQVYPAITRMLMGRVDELTVPQLARILRRELLEAATPWAVRSFATFIERESPEDRARLLYTGTHNSNTDVGATNVSRLVTPKGPWGPLLGPCRFYRRPNTGPIPGAFRIQEPENGAHPIAVCLPEEDLKALKKDEEWGRYATCIG</sequence>
<keyword evidence="1" id="KW-0808">Transferase</keyword>
<evidence type="ECO:0000259" key="2">
    <source>
        <dbReference type="Pfam" id="PF22664"/>
    </source>
</evidence>
<dbReference type="InterPro" id="IPR054710">
    <property type="entry name" value="Tri101-like_N"/>
</dbReference>
<dbReference type="Proteomes" id="UP000182658">
    <property type="component" value="Unassembled WGS sequence"/>
</dbReference>
<dbReference type="PANTHER" id="PTHR31642">
    <property type="entry name" value="TRICHOTHECENE 3-O-ACETYLTRANSFERASE"/>
    <property type="match status" value="1"/>
</dbReference>
<dbReference type="STRING" id="1408157.A0A1J7IXX0"/>
<dbReference type="OrthoDB" id="1862401at2759"/>
<name>A0A1J7IXX0_9PEZI</name>
<dbReference type="InterPro" id="IPR050317">
    <property type="entry name" value="Plant_Fungal_Acyltransferase"/>
</dbReference>
<dbReference type="AlphaFoldDB" id="A0A1J7IXX0"/>
<reference evidence="3 4" key="1">
    <citation type="submission" date="2016-10" db="EMBL/GenBank/DDBJ databases">
        <title>Draft genome sequence of Coniochaeta ligniaria NRRL30616, a lignocellulolytic fungus for bioabatement of inhibitors in plant biomass hydrolysates.</title>
        <authorList>
            <consortium name="DOE Joint Genome Institute"/>
            <person name="Jimenez D.J."/>
            <person name="Hector R.E."/>
            <person name="Riley R."/>
            <person name="Sun H."/>
            <person name="Grigoriev I.V."/>
            <person name="Van Elsas J.D."/>
            <person name="Nichols N.N."/>
        </authorList>
    </citation>
    <scope>NUCLEOTIDE SEQUENCE [LARGE SCALE GENOMIC DNA]</scope>
    <source>
        <strain evidence="3 4">NRRL 30616</strain>
    </source>
</reference>
<organism evidence="3 4">
    <name type="scientific">Coniochaeta ligniaria NRRL 30616</name>
    <dbReference type="NCBI Taxonomy" id="1408157"/>
    <lineage>
        <taxon>Eukaryota</taxon>
        <taxon>Fungi</taxon>
        <taxon>Dikarya</taxon>
        <taxon>Ascomycota</taxon>
        <taxon>Pezizomycotina</taxon>
        <taxon>Sordariomycetes</taxon>
        <taxon>Sordariomycetidae</taxon>
        <taxon>Coniochaetales</taxon>
        <taxon>Coniochaetaceae</taxon>
        <taxon>Coniochaeta</taxon>
    </lineage>
</organism>
<accession>A0A1J7IXX0</accession>
<evidence type="ECO:0000313" key="4">
    <source>
        <dbReference type="Proteomes" id="UP000182658"/>
    </source>
</evidence>
<dbReference type="EMBL" id="KV875101">
    <property type="protein sequence ID" value="OIW25921.1"/>
    <property type="molecule type" value="Genomic_DNA"/>
</dbReference>
<keyword evidence="4" id="KW-1185">Reference proteome</keyword>
<evidence type="ECO:0000313" key="3">
    <source>
        <dbReference type="EMBL" id="OIW25921.1"/>
    </source>
</evidence>